<reference evidence="2" key="2">
    <citation type="submission" date="2020-05" db="UniProtKB">
        <authorList>
            <consortium name="EnsemblMetazoa"/>
        </authorList>
    </citation>
    <scope>IDENTIFICATION</scope>
</reference>
<dbReference type="Proteomes" id="UP000030765">
    <property type="component" value="Unassembled WGS sequence"/>
</dbReference>
<keyword evidence="3" id="KW-1185">Reference proteome</keyword>
<evidence type="ECO:0000313" key="3">
    <source>
        <dbReference type="Proteomes" id="UP000030765"/>
    </source>
</evidence>
<gene>
    <name evidence="1" type="ORF">ZHAS_00018688</name>
</gene>
<evidence type="ECO:0000313" key="2">
    <source>
        <dbReference type="EnsemblMetazoa" id="ASIC018688-PA"/>
    </source>
</evidence>
<dbReference type="AlphaFoldDB" id="A0A084WKB0"/>
<sequence>MHVMESGGNELSFRAALERNRPKINYYYCAVRLCTVWVAYKRMKDVFLQRAATPSSASFCTRSCSSNLSRFERIKPLASGKLAGSGFRQMAATDR</sequence>
<dbReference type="EMBL" id="ATLV01024104">
    <property type="status" value="NOT_ANNOTATED_CDS"/>
    <property type="molecule type" value="Genomic_DNA"/>
</dbReference>
<evidence type="ECO:0000313" key="1">
    <source>
        <dbReference type="EMBL" id="KFB50654.1"/>
    </source>
</evidence>
<protein>
    <submittedName>
        <fullName evidence="1 2">Uncharacterized protein</fullName>
    </submittedName>
</protein>
<organism evidence="1">
    <name type="scientific">Anopheles sinensis</name>
    <name type="common">Mosquito</name>
    <dbReference type="NCBI Taxonomy" id="74873"/>
    <lineage>
        <taxon>Eukaryota</taxon>
        <taxon>Metazoa</taxon>
        <taxon>Ecdysozoa</taxon>
        <taxon>Arthropoda</taxon>
        <taxon>Hexapoda</taxon>
        <taxon>Insecta</taxon>
        <taxon>Pterygota</taxon>
        <taxon>Neoptera</taxon>
        <taxon>Endopterygota</taxon>
        <taxon>Diptera</taxon>
        <taxon>Nematocera</taxon>
        <taxon>Culicoidea</taxon>
        <taxon>Culicidae</taxon>
        <taxon>Anophelinae</taxon>
        <taxon>Anopheles</taxon>
    </lineage>
</organism>
<dbReference type="EnsemblMetazoa" id="ASIC018688-RA">
    <property type="protein sequence ID" value="ASIC018688-PA"/>
    <property type="gene ID" value="ASIC018688"/>
</dbReference>
<dbReference type="EMBL" id="KE525349">
    <property type="protein sequence ID" value="KFB50654.1"/>
    <property type="molecule type" value="Genomic_DNA"/>
</dbReference>
<accession>A0A084WKB0</accession>
<name>A0A084WKB0_ANOSI</name>
<dbReference type="VEuPathDB" id="VectorBase:ASIC018688"/>
<proteinExistence type="predicted"/>
<reference evidence="1 3" key="1">
    <citation type="journal article" date="2014" name="BMC Genomics">
        <title>Genome sequence of Anopheles sinensis provides insight into genetics basis of mosquito competence for malaria parasites.</title>
        <authorList>
            <person name="Zhou D."/>
            <person name="Zhang D."/>
            <person name="Ding G."/>
            <person name="Shi L."/>
            <person name="Hou Q."/>
            <person name="Ye Y."/>
            <person name="Xu Y."/>
            <person name="Zhou H."/>
            <person name="Xiong C."/>
            <person name="Li S."/>
            <person name="Yu J."/>
            <person name="Hong S."/>
            <person name="Yu X."/>
            <person name="Zou P."/>
            <person name="Chen C."/>
            <person name="Chang X."/>
            <person name="Wang W."/>
            <person name="Lv Y."/>
            <person name="Sun Y."/>
            <person name="Ma L."/>
            <person name="Shen B."/>
            <person name="Zhu C."/>
        </authorList>
    </citation>
    <scope>NUCLEOTIDE SEQUENCE [LARGE SCALE GENOMIC DNA]</scope>
</reference>